<accession>A0A3S0HUG4</accession>
<name>A0A3S0HUG4_9GAMM</name>
<dbReference type="GO" id="GO:0016706">
    <property type="term" value="F:2-oxoglutarate-dependent dioxygenase activity"/>
    <property type="evidence" value="ECO:0007669"/>
    <property type="project" value="UniProtKB-ARBA"/>
</dbReference>
<keyword evidence="2" id="KW-1185">Reference proteome</keyword>
<dbReference type="OrthoDB" id="9796766at2"/>
<keyword evidence="1" id="KW-0223">Dioxygenase</keyword>
<evidence type="ECO:0000313" key="1">
    <source>
        <dbReference type="EMBL" id="RTR05330.1"/>
    </source>
</evidence>
<dbReference type="EMBL" id="RXNS01000005">
    <property type="protein sequence ID" value="RTR05330.1"/>
    <property type="molecule type" value="Genomic_DNA"/>
</dbReference>
<proteinExistence type="predicted"/>
<dbReference type="SUPFAM" id="SSF51197">
    <property type="entry name" value="Clavaminate synthase-like"/>
    <property type="match status" value="1"/>
</dbReference>
<dbReference type="InterPro" id="IPR008775">
    <property type="entry name" value="Phytyl_CoA_dOase-like"/>
</dbReference>
<comment type="caution">
    <text evidence="1">The sequence shown here is derived from an EMBL/GenBank/DDBJ whole genome shotgun (WGS) entry which is preliminary data.</text>
</comment>
<keyword evidence="1" id="KW-0560">Oxidoreductase</keyword>
<organism evidence="1 2">
    <name type="scientific">Halomonas nitroreducens</name>
    <dbReference type="NCBI Taxonomy" id="447425"/>
    <lineage>
        <taxon>Bacteria</taxon>
        <taxon>Pseudomonadati</taxon>
        <taxon>Pseudomonadota</taxon>
        <taxon>Gammaproteobacteria</taxon>
        <taxon>Oceanospirillales</taxon>
        <taxon>Halomonadaceae</taxon>
        <taxon>Halomonas</taxon>
    </lineage>
</organism>
<protein>
    <submittedName>
        <fullName evidence="1">Phytanoyl-CoA dioxygenase</fullName>
    </submittedName>
</protein>
<reference evidence="1 2" key="1">
    <citation type="submission" date="2018-12" db="EMBL/GenBank/DDBJ databases">
        <authorList>
            <person name="Yu L."/>
        </authorList>
    </citation>
    <scope>NUCLEOTIDE SEQUENCE [LARGE SCALE GENOMIC DNA]</scope>
    <source>
        <strain evidence="1 2">11S</strain>
    </source>
</reference>
<dbReference type="Pfam" id="PF05721">
    <property type="entry name" value="PhyH"/>
    <property type="match status" value="1"/>
</dbReference>
<dbReference type="Proteomes" id="UP000267400">
    <property type="component" value="Unassembled WGS sequence"/>
</dbReference>
<dbReference type="Gene3D" id="2.60.120.620">
    <property type="entry name" value="q2cbj1_9rhob like domain"/>
    <property type="match status" value="1"/>
</dbReference>
<gene>
    <name evidence="1" type="ORF">EKG36_07025</name>
</gene>
<sequence>MRMKPMSEFMDSTLFDKKMSDDGWVIFNNVIDKEFVDRLRKDCLKWIDICTYYQVVNKINEVGDGTAHQAVGGQDSIDEFLDSHLFHDYLSRFFDGKPYALNACTPVGGFPDTNIYIHKLHRDVGSFIPGYSLRVNMLVMLDDFNLDNGATKVMTGSHMKEEKPTDEEFDAKCDALLATGGSVALFNSYLWHKGGINITSRNRVALTLSFGRAFLKPQLDYARMLGEEYGEGLTELTRQVLGYNCRVPTSHEEWYKPVDQRLYKAGQG</sequence>
<dbReference type="AlphaFoldDB" id="A0A3S0HUG4"/>
<evidence type="ECO:0000313" key="2">
    <source>
        <dbReference type="Proteomes" id="UP000267400"/>
    </source>
</evidence>